<dbReference type="Proteomes" id="UP000002505">
    <property type="component" value="Plasmid pACHL01"/>
</dbReference>
<organism evidence="1 2">
    <name type="scientific">Pseudarthrobacter chlorophenolicus (strain ATCC 700700 / DSM 12829 / CIP 107037 / JCM 12360 / KCTC 9906 / NCIMB 13794 / A6)</name>
    <name type="common">Arthrobacter chlorophenolicus</name>
    <dbReference type="NCBI Taxonomy" id="452863"/>
    <lineage>
        <taxon>Bacteria</taxon>
        <taxon>Bacillati</taxon>
        <taxon>Actinomycetota</taxon>
        <taxon>Actinomycetes</taxon>
        <taxon>Micrococcales</taxon>
        <taxon>Micrococcaceae</taxon>
        <taxon>Pseudarthrobacter</taxon>
    </lineage>
</organism>
<keyword evidence="2" id="KW-1185">Reference proteome</keyword>
<protein>
    <submittedName>
        <fullName evidence="1">Uncharacterized protein</fullName>
    </submittedName>
</protein>
<dbReference type="AlphaFoldDB" id="B8HHJ2"/>
<proteinExistence type="predicted"/>
<dbReference type="EMBL" id="CP001342">
    <property type="protein sequence ID" value="ACL41889.1"/>
    <property type="molecule type" value="Genomic_DNA"/>
</dbReference>
<keyword evidence="1" id="KW-0614">Plasmid</keyword>
<gene>
    <name evidence="1" type="ordered locus">Achl_3938</name>
</gene>
<sequence>MPLDSTMPYTSTFQLEPEADEAHLFPSGTTQHIELQIRAYNRHAAISLMRAFGGELQSNVLHDWIGDPATLPAGNFESAYEKVHYPHISLTAAGSHDKDHCEVMITAPSIKAAHYALRLAASSPDFYEQVLDQEQGASFRRAG</sequence>
<reference evidence="1" key="1">
    <citation type="submission" date="2009-01" db="EMBL/GenBank/DDBJ databases">
        <title>Complete sequence of plasmid1 of Arthrobacter chlorophenolicus A6.</title>
        <authorList>
            <consortium name="US DOE Joint Genome Institute"/>
            <person name="Lucas S."/>
            <person name="Copeland A."/>
            <person name="Lapidus A."/>
            <person name="Glavina del Rio T."/>
            <person name="Tice H."/>
            <person name="Bruce D."/>
            <person name="Goodwin L."/>
            <person name="Pitluck S."/>
            <person name="Goltsman E."/>
            <person name="Clum A."/>
            <person name="Larimer F."/>
            <person name="Land M."/>
            <person name="Hauser L."/>
            <person name="Kyrpides N."/>
            <person name="Mikhailova N."/>
            <person name="Jansson J."/>
            <person name="Richardson P."/>
        </authorList>
    </citation>
    <scope>NUCLEOTIDE SEQUENCE [LARGE SCALE GENOMIC DNA]</scope>
    <source>
        <strain evidence="1">A6</strain>
        <plasmid evidence="1">pACHL01</plasmid>
    </source>
</reference>
<dbReference type="RefSeq" id="WP_012622906.1">
    <property type="nucleotide sequence ID" value="NC_011879.1"/>
</dbReference>
<evidence type="ECO:0000313" key="2">
    <source>
        <dbReference type="Proteomes" id="UP000002505"/>
    </source>
</evidence>
<geneLocation type="plasmid" evidence="1 2">
    <name>pACHL01</name>
</geneLocation>
<evidence type="ECO:0000313" key="1">
    <source>
        <dbReference type="EMBL" id="ACL41889.1"/>
    </source>
</evidence>
<name>B8HHJ2_PSECP</name>
<accession>B8HHJ2</accession>
<dbReference type="HOGENOM" id="CLU_1802092_0_0_11"/>
<dbReference type="KEGG" id="ach:Achl_3938"/>